<evidence type="ECO:0000256" key="5">
    <source>
        <dbReference type="ARBA" id="ARBA00022692"/>
    </source>
</evidence>
<dbReference type="PANTHER" id="PTHR11003:SF315">
    <property type="entry name" value="POTASSIUM CHANNEL DOMAIN-CONTAINING PROTEIN"/>
    <property type="match status" value="1"/>
</dbReference>
<evidence type="ECO:0000256" key="4">
    <source>
        <dbReference type="ARBA" id="ARBA00022538"/>
    </source>
</evidence>
<comment type="subcellular location">
    <subcellularLocation>
        <location evidence="1">Membrane</location>
        <topology evidence="1">Multi-pass membrane protein</topology>
    </subcellularLocation>
</comment>
<feature type="transmembrane region" description="Helical" evidence="13">
    <location>
        <begin position="205"/>
        <end position="222"/>
    </location>
</feature>
<dbReference type="PRINTS" id="PR01333">
    <property type="entry name" value="2POREKCHANEL"/>
</dbReference>
<evidence type="ECO:0000256" key="10">
    <source>
        <dbReference type="ARBA" id="ARBA00023136"/>
    </source>
</evidence>
<sequence>MGKKDKDKSSSKVSRCILLIAVVGYYLMGAKIFQVLETDKQEELRNSFLEAKAALMKNYAHITSDELEIFLQTLTFSVKNGIIPLKNGTLYLSWNFKNSISFVAYTLTTIGYGTIAPRTPMGQLFCVFYALLGIPLTIIFLELVSKAISQPLSGLGKYLQNMGIKEGQVKICMLVFFLVTGLLIFILLPPLIFTHTEGWTYEEGLYFAFISLSTIGFGDYVIDTYPPQKHTRLYPAIIILWYTFGLTWITLMFDLFSKILEKTKKTLTCNTLSQTEETSSTKTSFFWALSEQSERESQTSLVK</sequence>
<keyword evidence="4" id="KW-0633">Potassium transport</keyword>
<feature type="transmembrane region" description="Helical" evidence="13">
    <location>
        <begin position="168"/>
        <end position="193"/>
    </location>
</feature>
<reference evidence="15 16" key="1">
    <citation type="journal article" date="2020" name="Nat. Commun.">
        <title>Donkey genomes provide new insights into domestication and selection for coat color.</title>
        <authorList>
            <person name="Wang"/>
            <person name="C."/>
            <person name="Li"/>
            <person name="H."/>
            <person name="Guo"/>
            <person name="Y."/>
            <person name="Huang"/>
            <person name="J."/>
            <person name="Sun"/>
            <person name="Y."/>
            <person name="Min"/>
            <person name="J."/>
            <person name="Wang"/>
            <person name="J."/>
            <person name="Fang"/>
            <person name="X."/>
            <person name="Zhao"/>
            <person name="Z."/>
            <person name="Wang"/>
            <person name="S."/>
            <person name="Zhang"/>
            <person name="Y."/>
            <person name="Liu"/>
            <person name="Q."/>
            <person name="Jiang"/>
            <person name="Q."/>
            <person name="Wang"/>
            <person name="X."/>
            <person name="Guo"/>
            <person name="Y."/>
            <person name="Yang"/>
            <person name="C."/>
            <person name="Wang"/>
            <person name="Y."/>
            <person name="Tian"/>
            <person name="F."/>
            <person name="Zhuang"/>
            <person name="G."/>
            <person name="Fan"/>
            <person name="Y."/>
            <person name="Gao"/>
            <person name="Q."/>
            <person name="Li"/>
            <person name="Y."/>
            <person name="Ju"/>
            <person name="Z."/>
            <person name="Li"/>
            <person name="J."/>
            <person name="Li"/>
            <person name="R."/>
            <person name="Hou"/>
            <person name="M."/>
            <person name="Yang"/>
            <person name="G."/>
            <person name="Liu"/>
            <person name="G."/>
            <person name="Liu"/>
            <person name="W."/>
            <person name="Guo"/>
            <person name="J."/>
            <person name="Pan"/>
            <person name="S."/>
            <person name="Fan"/>
            <person name="G."/>
            <person name="Zhang"/>
            <person name="W."/>
            <person name="Zhang"/>
            <person name="R."/>
            <person name="Yu"/>
            <person name="J."/>
            <person name="Zhang"/>
            <person name="X."/>
            <person name="Yin"/>
            <person name="Q."/>
            <person name="Ji"/>
            <person name="C."/>
            <person name="Jin"/>
            <person name="Y."/>
            <person name="Yue"/>
            <person name="G."/>
            <person name="Liu"/>
            <person name="M."/>
            <person name="Xu"/>
            <person name="J."/>
            <person name="Liu"/>
            <person name="S."/>
            <person name="Jordana"/>
            <person name="J."/>
            <person name="Noce"/>
            <person name="A."/>
            <person name="Amills"/>
            <person name="M."/>
            <person name="Wu"/>
            <person name="D.D."/>
            <person name="Li"/>
            <person name="S."/>
            <person name="Zhou"/>
            <person name="X. and Zhong"/>
            <person name="J."/>
        </authorList>
    </citation>
    <scope>NUCLEOTIDE SEQUENCE [LARGE SCALE GENOMIC DNA]</scope>
</reference>
<reference evidence="15" key="2">
    <citation type="submission" date="2025-08" db="UniProtKB">
        <authorList>
            <consortium name="Ensembl"/>
        </authorList>
    </citation>
    <scope>IDENTIFICATION</scope>
</reference>
<feature type="transmembrane region" description="Helical" evidence="13">
    <location>
        <begin position="127"/>
        <end position="148"/>
    </location>
</feature>
<feature type="transmembrane region" description="Helical" evidence="13">
    <location>
        <begin position="234"/>
        <end position="256"/>
    </location>
</feature>
<evidence type="ECO:0000256" key="13">
    <source>
        <dbReference type="SAM" id="Phobius"/>
    </source>
</evidence>
<keyword evidence="16" id="KW-1185">Reference proteome</keyword>
<keyword evidence="5 12" id="KW-0812">Transmembrane</keyword>
<gene>
    <name evidence="15" type="primary">LOC106845851</name>
</gene>
<dbReference type="RefSeq" id="XP_014719773.1">
    <property type="nucleotide sequence ID" value="XM_014864287.3"/>
</dbReference>
<feature type="domain" description="Potassium channel" evidence="14">
    <location>
        <begin position="173"/>
        <end position="261"/>
    </location>
</feature>
<evidence type="ECO:0000256" key="3">
    <source>
        <dbReference type="ARBA" id="ARBA00022448"/>
    </source>
</evidence>
<evidence type="ECO:0000313" key="16">
    <source>
        <dbReference type="Proteomes" id="UP000694387"/>
    </source>
</evidence>
<dbReference type="InterPro" id="IPR013099">
    <property type="entry name" value="K_chnl_dom"/>
</dbReference>
<evidence type="ECO:0000256" key="12">
    <source>
        <dbReference type="RuleBase" id="RU003857"/>
    </source>
</evidence>
<evidence type="ECO:0000256" key="2">
    <source>
        <dbReference type="ARBA" id="ARBA00006666"/>
    </source>
</evidence>
<dbReference type="GeneTree" id="ENSGT00940000164048"/>
<keyword evidence="7" id="KW-0630">Potassium</keyword>
<feature type="transmembrane region" description="Helical" evidence="13">
    <location>
        <begin position="96"/>
        <end position="115"/>
    </location>
</feature>
<dbReference type="AlphaFoldDB" id="A0A9L0JHE6"/>
<keyword evidence="3 12" id="KW-0813">Transport</keyword>
<evidence type="ECO:0000259" key="14">
    <source>
        <dbReference type="Pfam" id="PF07885"/>
    </source>
</evidence>
<name>A0A9L0JHE6_EQUAS</name>
<evidence type="ECO:0000256" key="7">
    <source>
        <dbReference type="ARBA" id="ARBA00022958"/>
    </source>
</evidence>
<dbReference type="GeneID" id="106845851"/>
<dbReference type="Proteomes" id="UP000694387">
    <property type="component" value="Chromosome 7"/>
</dbReference>
<dbReference type="GO" id="GO:0005886">
    <property type="term" value="C:plasma membrane"/>
    <property type="evidence" value="ECO:0007669"/>
    <property type="project" value="TreeGrafter"/>
</dbReference>
<evidence type="ECO:0000256" key="1">
    <source>
        <dbReference type="ARBA" id="ARBA00004141"/>
    </source>
</evidence>
<dbReference type="KEGG" id="eai:106845851"/>
<proteinExistence type="inferred from homology"/>
<dbReference type="GO" id="GO:0030322">
    <property type="term" value="P:stabilization of membrane potential"/>
    <property type="evidence" value="ECO:0007669"/>
    <property type="project" value="TreeGrafter"/>
</dbReference>
<evidence type="ECO:0000256" key="11">
    <source>
        <dbReference type="ARBA" id="ARBA00023303"/>
    </source>
</evidence>
<dbReference type="PRINTS" id="PR01095">
    <property type="entry name" value="TASKCHANNEL"/>
</dbReference>
<keyword evidence="10 13" id="KW-0472">Membrane</keyword>
<keyword evidence="9 12" id="KW-0406">Ion transport</keyword>
<dbReference type="OrthoDB" id="297496at2759"/>
<feature type="domain" description="Potassium channel" evidence="14">
    <location>
        <begin position="91"/>
        <end position="149"/>
    </location>
</feature>
<protein>
    <recommendedName>
        <fullName evidence="14">Potassium channel domain-containing protein</fullName>
    </recommendedName>
</protein>
<dbReference type="Pfam" id="PF07885">
    <property type="entry name" value="Ion_trans_2"/>
    <property type="match status" value="2"/>
</dbReference>
<dbReference type="GO" id="GO:0022841">
    <property type="term" value="F:potassium ion leak channel activity"/>
    <property type="evidence" value="ECO:0007669"/>
    <property type="project" value="TreeGrafter"/>
</dbReference>
<feature type="transmembrane region" description="Helical" evidence="13">
    <location>
        <begin position="16"/>
        <end position="36"/>
    </location>
</feature>
<keyword evidence="8 13" id="KW-1133">Transmembrane helix</keyword>
<evidence type="ECO:0000256" key="9">
    <source>
        <dbReference type="ARBA" id="ARBA00023065"/>
    </source>
</evidence>
<evidence type="ECO:0000256" key="6">
    <source>
        <dbReference type="ARBA" id="ARBA00022826"/>
    </source>
</evidence>
<keyword evidence="6" id="KW-0631">Potassium channel</keyword>
<evidence type="ECO:0000256" key="8">
    <source>
        <dbReference type="ARBA" id="ARBA00022989"/>
    </source>
</evidence>
<dbReference type="PANTHER" id="PTHR11003">
    <property type="entry name" value="POTASSIUM CHANNEL, SUBFAMILY K"/>
    <property type="match status" value="1"/>
</dbReference>
<reference evidence="15" key="3">
    <citation type="submission" date="2025-09" db="UniProtKB">
        <authorList>
            <consortium name="Ensembl"/>
        </authorList>
    </citation>
    <scope>IDENTIFICATION</scope>
</reference>
<dbReference type="Gene3D" id="1.10.287.70">
    <property type="match status" value="1"/>
</dbReference>
<dbReference type="InterPro" id="IPR003092">
    <property type="entry name" value="2pore_dom_K_chnl_TASK"/>
</dbReference>
<dbReference type="InterPro" id="IPR003280">
    <property type="entry name" value="2pore_dom_K_chnl"/>
</dbReference>
<dbReference type="Ensembl" id="ENSEAST00005052301.1">
    <property type="protein sequence ID" value="ENSEASP00005048625.1"/>
    <property type="gene ID" value="ENSEASG00005034701.1"/>
</dbReference>
<dbReference type="GO" id="GO:0015271">
    <property type="term" value="F:outward rectifier potassium channel activity"/>
    <property type="evidence" value="ECO:0007669"/>
    <property type="project" value="TreeGrafter"/>
</dbReference>
<dbReference type="SUPFAM" id="SSF81324">
    <property type="entry name" value="Voltage-gated potassium channels"/>
    <property type="match status" value="2"/>
</dbReference>
<comment type="similarity">
    <text evidence="2 12">Belongs to the two pore domain potassium channel (TC 1.A.1.8) family.</text>
</comment>
<accession>A0A9L0JHE6</accession>
<keyword evidence="11 12" id="KW-0407">Ion channel</keyword>
<evidence type="ECO:0000313" key="15">
    <source>
        <dbReference type="Ensembl" id="ENSEASP00005048625.1"/>
    </source>
</evidence>
<organism evidence="15 16">
    <name type="scientific">Equus asinus</name>
    <name type="common">Donkey</name>
    <name type="synonym">Equus africanus asinus</name>
    <dbReference type="NCBI Taxonomy" id="9793"/>
    <lineage>
        <taxon>Eukaryota</taxon>
        <taxon>Metazoa</taxon>
        <taxon>Chordata</taxon>
        <taxon>Craniata</taxon>
        <taxon>Vertebrata</taxon>
        <taxon>Euteleostomi</taxon>
        <taxon>Mammalia</taxon>
        <taxon>Eutheria</taxon>
        <taxon>Laurasiatheria</taxon>
        <taxon>Perissodactyla</taxon>
        <taxon>Equidae</taxon>
        <taxon>Equus</taxon>
    </lineage>
</organism>